<dbReference type="NCBIfam" id="TIGR00138">
    <property type="entry name" value="rsmG_gidB"/>
    <property type="match status" value="1"/>
</dbReference>
<keyword evidence="8" id="KW-1185">Reference proteome</keyword>
<evidence type="ECO:0000256" key="2">
    <source>
        <dbReference type="ARBA" id="ARBA00022552"/>
    </source>
</evidence>
<protein>
    <recommendedName>
        <fullName evidence="6">Ribosomal RNA small subunit methyltransferase G</fullName>
        <ecNumber evidence="6">2.1.1.-</ecNumber>
    </recommendedName>
    <alternativeName>
        <fullName evidence="6">16S rRNA 7-methylguanosine methyltransferase</fullName>
        <shortName evidence="6">16S rRNA m7G methyltransferase</shortName>
    </alternativeName>
</protein>
<dbReference type="AlphaFoldDB" id="F8X2V8"/>
<dbReference type="GO" id="GO:0005829">
    <property type="term" value="C:cytosol"/>
    <property type="evidence" value="ECO:0007669"/>
    <property type="project" value="TreeGrafter"/>
</dbReference>
<dbReference type="Proteomes" id="UP000006420">
    <property type="component" value="Unassembled WGS sequence"/>
</dbReference>
<dbReference type="OrthoDB" id="9808773at2"/>
<dbReference type="HAMAP" id="MF_00074">
    <property type="entry name" value="16SrRNA_methyltr_G"/>
    <property type="match status" value="1"/>
</dbReference>
<evidence type="ECO:0000256" key="1">
    <source>
        <dbReference type="ARBA" id="ARBA00022490"/>
    </source>
</evidence>
<dbReference type="InterPro" id="IPR029063">
    <property type="entry name" value="SAM-dependent_MTases_sf"/>
</dbReference>
<dbReference type="Pfam" id="PF02527">
    <property type="entry name" value="GidB"/>
    <property type="match status" value="1"/>
</dbReference>
<gene>
    <name evidence="6" type="primary">rsmG</name>
    <name evidence="7" type="ORF">HMPREF9456_02450</name>
</gene>
<dbReference type="EMBL" id="ADLW01000013">
    <property type="protein sequence ID" value="EGK05648.1"/>
    <property type="molecule type" value="Genomic_DNA"/>
</dbReference>
<dbReference type="PANTHER" id="PTHR31760:SF0">
    <property type="entry name" value="S-ADENOSYL-L-METHIONINE-DEPENDENT METHYLTRANSFERASES SUPERFAMILY PROTEIN"/>
    <property type="match status" value="1"/>
</dbReference>
<dbReference type="eggNOG" id="COG0357">
    <property type="taxonomic scope" value="Bacteria"/>
</dbReference>
<evidence type="ECO:0000256" key="3">
    <source>
        <dbReference type="ARBA" id="ARBA00022603"/>
    </source>
</evidence>
<dbReference type="SUPFAM" id="SSF53335">
    <property type="entry name" value="S-adenosyl-L-methionine-dependent methyltransferases"/>
    <property type="match status" value="1"/>
</dbReference>
<evidence type="ECO:0000256" key="6">
    <source>
        <dbReference type="HAMAP-Rule" id="MF_00074"/>
    </source>
</evidence>
<feature type="binding site" evidence="6">
    <location>
        <position position="71"/>
    </location>
    <ligand>
        <name>S-adenosyl-L-methionine</name>
        <dbReference type="ChEBI" id="CHEBI:59789"/>
    </ligand>
</feature>
<comment type="caution">
    <text evidence="6">Lacks conserved residue(s) required for the propagation of feature annotation.</text>
</comment>
<dbReference type="HOGENOM" id="CLU_065341_2_2_10"/>
<keyword evidence="2 6" id="KW-0698">rRNA processing</keyword>
<reference evidence="7 8" key="1">
    <citation type="submission" date="2011-04" db="EMBL/GenBank/DDBJ databases">
        <title>The Genome Sequence of Dysgonomonas mossii DSM 22836.</title>
        <authorList>
            <consortium name="The Broad Institute Genome Sequencing Platform"/>
            <person name="Earl A."/>
            <person name="Ward D."/>
            <person name="Feldgarden M."/>
            <person name="Gevers D."/>
            <person name="Pudlo N."/>
            <person name="Martens E."/>
            <person name="Allen-Vercoe E."/>
            <person name="Young S.K."/>
            <person name="Zeng Q."/>
            <person name="Gargeya S."/>
            <person name="Fitzgerald M."/>
            <person name="Haas B."/>
            <person name="Abouelleil A."/>
            <person name="Alvarado L."/>
            <person name="Arachchi H.M."/>
            <person name="Berlin A."/>
            <person name="Brown A."/>
            <person name="Chapman S.B."/>
            <person name="Chen Z."/>
            <person name="Dunbar C."/>
            <person name="Freedman E."/>
            <person name="Gearin G."/>
            <person name="Gellesch M."/>
            <person name="Goldberg J."/>
            <person name="Griggs A."/>
            <person name="Gujja S."/>
            <person name="Heiman D."/>
            <person name="Howarth C."/>
            <person name="Larson L."/>
            <person name="Lui A."/>
            <person name="MacDonald P.J.P."/>
            <person name="Mehta T."/>
            <person name="Montmayeur A."/>
            <person name="Murphy C."/>
            <person name="Neiman D."/>
            <person name="Pearson M."/>
            <person name="Priest M."/>
            <person name="Roberts A."/>
            <person name="Saif S."/>
            <person name="Shea T."/>
            <person name="Shenoy N."/>
            <person name="Sisk P."/>
            <person name="Stolte C."/>
            <person name="Sykes S."/>
            <person name="Yandava C."/>
            <person name="Wortman J."/>
            <person name="Nusbaum C."/>
            <person name="Birren B."/>
        </authorList>
    </citation>
    <scope>NUCLEOTIDE SEQUENCE [LARGE SCALE GENOMIC DNA]</scope>
    <source>
        <strain evidence="7 8">DSM 22836</strain>
    </source>
</reference>
<evidence type="ECO:0000256" key="4">
    <source>
        <dbReference type="ARBA" id="ARBA00022679"/>
    </source>
</evidence>
<dbReference type="CDD" id="cd02440">
    <property type="entry name" value="AdoMet_MTases"/>
    <property type="match status" value="1"/>
</dbReference>
<dbReference type="GO" id="GO:0070043">
    <property type="term" value="F:rRNA (guanine-N7-)-methyltransferase activity"/>
    <property type="evidence" value="ECO:0007669"/>
    <property type="project" value="UniProtKB-UniRule"/>
</dbReference>
<keyword evidence="1 6" id="KW-0963">Cytoplasm</keyword>
<dbReference type="GeneID" id="78083074"/>
<dbReference type="FunFam" id="3.40.50.150:FF:000429">
    <property type="entry name" value="Ribosomal RNA small subunit methyltransferase G"/>
    <property type="match status" value="1"/>
</dbReference>
<name>F8X2V8_9BACT</name>
<comment type="similarity">
    <text evidence="6">Belongs to the methyltransferase superfamily. RNA methyltransferase RsmG family.</text>
</comment>
<dbReference type="STRING" id="742767.HMPREF9456_02450"/>
<proteinExistence type="inferred from homology"/>
<dbReference type="Gene3D" id="3.40.50.150">
    <property type="entry name" value="Vaccinia Virus protein VP39"/>
    <property type="match status" value="1"/>
</dbReference>
<evidence type="ECO:0000313" key="8">
    <source>
        <dbReference type="Proteomes" id="UP000006420"/>
    </source>
</evidence>
<keyword evidence="5 6" id="KW-0949">S-adenosyl-L-methionine</keyword>
<feature type="binding site" evidence="6">
    <location>
        <position position="135"/>
    </location>
    <ligand>
        <name>S-adenosyl-L-methionine</name>
        <dbReference type="ChEBI" id="CHEBI:59789"/>
    </ligand>
</feature>
<dbReference type="PANTHER" id="PTHR31760">
    <property type="entry name" value="S-ADENOSYL-L-METHIONINE-DEPENDENT METHYLTRANSFERASES SUPERFAMILY PROTEIN"/>
    <property type="match status" value="1"/>
</dbReference>
<evidence type="ECO:0000256" key="5">
    <source>
        <dbReference type="ARBA" id="ARBA00022691"/>
    </source>
</evidence>
<dbReference type="EC" id="2.1.1.-" evidence="6"/>
<dbReference type="RefSeq" id="WP_006843815.1">
    <property type="nucleotide sequence ID" value="NZ_AQWJ01000006.1"/>
</dbReference>
<accession>F8X2V8</accession>
<keyword evidence="4 6" id="KW-0808">Transferase</keyword>
<dbReference type="InterPro" id="IPR003682">
    <property type="entry name" value="rRNA_ssu_MeTfrase_G"/>
</dbReference>
<organism evidence="7 8">
    <name type="scientific">Dysgonomonas mossii DSM 22836</name>
    <dbReference type="NCBI Taxonomy" id="742767"/>
    <lineage>
        <taxon>Bacteria</taxon>
        <taxon>Pseudomonadati</taxon>
        <taxon>Bacteroidota</taxon>
        <taxon>Bacteroidia</taxon>
        <taxon>Bacteroidales</taxon>
        <taxon>Dysgonomonadaceae</taxon>
        <taxon>Dysgonomonas</taxon>
    </lineage>
</organism>
<comment type="subcellular location">
    <subcellularLocation>
        <location evidence="6">Cytoplasm</location>
    </subcellularLocation>
</comment>
<feature type="binding site" evidence="6">
    <location>
        <begin position="122"/>
        <end position="123"/>
    </location>
    <ligand>
        <name>S-adenosyl-L-methionine</name>
        <dbReference type="ChEBI" id="CHEBI:59789"/>
    </ligand>
</feature>
<dbReference type="PIRSF" id="PIRSF003078">
    <property type="entry name" value="GidB"/>
    <property type="match status" value="1"/>
</dbReference>
<sequence length="206" mass="23340">MDIILKYFPNITEKQKQQFAALYDLYADWNSKINVISRKDIENLYTHHVLHSLGIAKLIQFKDGSKIMDVGTGGGFPGVPLAILFPKCNFLLVDSIGKKVRVATEVSSAIGLENIQFRHCRAEEVKEQFDFVVSRAVMPLPDLVKIIRKNVSKEQQNALPNGLICLKGGNLEGELKPFKKTAEADDLSMYFEEEYFKTKKIVYVLI</sequence>
<comment type="function">
    <text evidence="6">Specifically methylates the N7 position of a guanine in 16S rRNA.</text>
</comment>
<evidence type="ECO:0000313" key="7">
    <source>
        <dbReference type="EMBL" id="EGK05648.1"/>
    </source>
</evidence>
<feature type="binding site" evidence="6">
    <location>
        <position position="76"/>
    </location>
    <ligand>
        <name>S-adenosyl-L-methionine</name>
        <dbReference type="ChEBI" id="CHEBI:59789"/>
    </ligand>
</feature>
<keyword evidence="3 6" id="KW-0489">Methyltransferase</keyword>
<comment type="caution">
    <text evidence="7">The sequence shown here is derived from an EMBL/GenBank/DDBJ whole genome shotgun (WGS) entry which is preliminary data.</text>
</comment>